<dbReference type="InterPro" id="IPR003594">
    <property type="entry name" value="HATPase_dom"/>
</dbReference>
<dbReference type="InterPro" id="IPR036097">
    <property type="entry name" value="HisK_dim/P_sf"/>
</dbReference>
<protein>
    <recommendedName>
        <fullName evidence="2">histidine kinase</fullName>
        <ecNumber evidence="2">2.7.13.3</ecNumber>
    </recommendedName>
</protein>
<evidence type="ECO:0000256" key="5">
    <source>
        <dbReference type="ARBA" id="ARBA00022777"/>
    </source>
</evidence>
<evidence type="ECO:0000256" key="6">
    <source>
        <dbReference type="ARBA" id="ARBA00023012"/>
    </source>
</evidence>
<dbReference type="AlphaFoldDB" id="A0A7C5R7V9"/>
<dbReference type="PANTHER" id="PTHR43711:SF31">
    <property type="entry name" value="HISTIDINE KINASE"/>
    <property type="match status" value="1"/>
</dbReference>
<dbReference type="CDD" id="cd00082">
    <property type="entry name" value="HisKA"/>
    <property type="match status" value="1"/>
</dbReference>
<sequence>MAAIVATMAFMLGAMFAAAHRKPELADDTLKQKADFMDAYPGAMLRFDHEDKVQIASRLAFDLFGLKNRDLGKTDVDSLFAGDETASQKLKDLVQATRENQETLAASFELVDTDAPDGVSSLELNLVPGKDGAVYAFVADCTEKAVKIRELENAIESADKHASEKTLFFAGVSHELRTPLNAIIGFSDMMRSRLFGPLPGKYAEYADLIHNSGQHMLDLIGDVLDLSKIEAGKYELHIDEFDAADVVRSSIKMVRPSADAAQLEIVTMIEDEPDLLVEADRKAVRQILLNLLSNAIKFTPKGGRISVTAKAVGDQLDITVEDTGTGIRPSELKHLGTPYSQAENANTIDARGSGLGLSLVKTLIDLHNGDFAISSHPGVGTKVEFKLPRRHNT</sequence>
<organism evidence="9">
    <name type="scientific">Hellea balneolensis</name>
    <dbReference type="NCBI Taxonomy" id="287478"/>
    <lineage>
        <taxon>Bacteria</taxon>
        <taxon>Pseudomonadati</taxon>
        <taxon>Pseudomonadota</taxon>
        <taxon>Alphaproteobacteria</taxon>
        <taxon>Maricaulales</taxon>
        <taxon>Robiginitomaculaceae</taxon>
        <taxon>Hellea</taxon>
    </lineage>
</organism>
<dbReference type="InterPro" id="IPR005467">
    <property type="entry name" value="His_kinase_dom"/>
</dbReference>
<keyword evidence="7" id="KW-0732">Signal</keyword>
<evidence type="ECO:0000256" key="1">
    <source>
        <dbReference type="ARBA" id="ARBA00000085"/>
    </source>
</evidence>
<dbReference type="Pfam" id="PF02518">
    <property type="entry name" value="HATPase_c"/>
    <property type="match status" value="1"/>
</dbReference>
<dbReference type="GO" id="GO:0000155">
    <property type="term" value="F:phosphorelay sensor kinase activity"/>
    <property type="evidence" value="ECO:0007669"/>
    <property type="project" value="InterPro"/>
</dbReference>
<keyword evidence="5 9" id="KW-0418">Kinase</keyword>
<keyword evidence="4" id="KW-0808">Transferase</keyword>
<evidence type="ECO:0000256" key="2">
    <source>
        <dbReference type="ARBA" id="ARBA00012438"/>
    </source>
</evidence>
<evidence type="ECO:0000259" key="8">
    <source>
        <dbReference type="PROSITE" id="PS50109"/>
    </source>
</evidence>
<proteinExistence type="predicted"/>
<dbReference type="InterPro" id="IPR036890">
    <property type="entry name" value="HATPase_C_sf"/>
</dbReference>
<feature type="chain" id="PRO_5028140066" description="histidine kinase" evidence="7">
    <location>
        <begin position="20"/>
        <end position="393"/>
    </location>
</feature>
<evidence type="ECO:0000313" key="9">
    <source>
        <dbReference type="EMBL" id="HHL42825.1"/>
    </source>
</evidence>
<dbReference type="SUPFAM" id="SSF55874">
    <property type="entry name" value="ATPase domain of HSP90 chaperone/DNA topoisomerase II/histidine kinase"/>
    <property type="match status" value="1"/>
</dbReference>
<dbReference type="PROSITE" id="PS50109">
    <property type="entry name" value="HIS_KIN"/>
    <property type="match status" value="1"/>
</dbReference>
<dbReference type="PRINTS" id="PR00344">
    <property type="entry name" value="BCTRLSENSOR"/>
</dbReference>
<dbReference type="Pfam" id="PF00512">
    <property type="entry name" value="HisKA"/>
    <property type="match status" value="1"/>
</dbReference>
<feature type="domain" description="Histidine kinase" evidence="8">
    <location>
        <begin position="171"/>
        <end position="391"/>
    </location>
</feature>
<evidence type="ECO:0000256" key="4">
    <source>
        <dbReference type="ARBA" id="ARBA00022679"/>
    </source>
</evidence>
<dbReference type="InterPro" id="IPR050736">
    <property type="entry name" value="Sensor_HK_Regulatory"/>
</dbReference>
<name>A0A7C5R7V9_9PROT</name>
<reference evidence="9" key="1">
    <citation type="journal article" date="2020" name="mSystems">
        <title>Genome- and Community-Level Interaction Insights into Carbon Utilization and Element Cycling Functions of Hydrothermarchaeota in Hydrothermal Sediment.</title>
        <authorList>
            <person name="Zhou Z."/>
            <person name="Liu Y."/>
            <person name="Xu W."/>
            <person name="Pan J."/>
            <person name="Luo Z.H."/>
            <person name="Li M."/>
        </authorList>
    </citation>
    <scope>NUCLEOTIDE SEQUENCE [LARGE SCALE GENOMIC DNA]</scope>
    <source>
        <strain evidence="9">HyVt-485</strain>
    </source>
</reference>
<dbReference type="InterPro" id="IPR004358">
    <property type="entry name" value="Sig_transdc_His_kin-like_C"/>
</dbReference>
<dbReference type="EC" id="2.7.13.3" evidence="2"/>
<dbReference type="Gene3D" id="1.10.287.130">
    <property type="match status" value="1"/>
</dbReference>
<accession>A0A7C5R7V9</accession>
<dbReference type="SMART" id="SM00387">
    <property type="entry name" value="HATPase_c"/>
    <property type="match status" value="1"/>
</dbReference>
<keyword evidence="6" id="KW-0902">Two-component regulatory system</keyword>
<comment type="catalytic activity">
    <reaction evidence="1">
        <text>ATP + protein L-histidine = ADP + protein N-phospho-L-histidine.</text>
        <dbReference type="EC" id="2.7.13.3"/>
    </reaction>
</comment>
<dbReference type="SMART" id="SM00388">
    <property type="entry name" value="HisKA"/>
    <property type="match status" value="1"/>
</dbReference>
<dbReference type="CDD" id="cd16922">
    <property type="entry name" value="HATPase_EvgS-ArcB-TorS-like"/>
    <property type="match status" value="1"/>
</dbReference>
<dbReference type="Gene3D" id="3.30.565.10">
    <property type="entry name" value="Histidine kinase-like ATPase, C-terminal domain"/>
    <property type="match status" value="1"/>
</dbReference>
<gene>
    <name evidence="9" type="ORF">ENJ42_04340</name>
</gene>
<dbReference type="PANTHER" id="PTHR43711">
    <property type="entry name" value="TWO-COMPONENT HISTIDINE KINASE"/>
    <property type="match status" value="1"/>
</dbReference>
<feature type="signal peptide" evidence="7">
    <location>
        <begin position="1"/>
        <end position="19"/>
    </location>
</feature>
<dbReference type="FunFam" id="3.30.565.10:FF:000006">
    <property type="entry name" value="Sensor histidine kinase WalK"/>
    <property type="match status" value="1"/>
</dbReference>
<evidence type="ECO:0000256" key="3">
    <source>
        <dbReference type="ARBA" id="ARBA00022553"/>
    </source>
</evidence>
<comment type="caution">
    <text evidence="9">The sequence shown here is derived from an EMBL/GenBank/DDBJ whole genome shotgun (WGS) entry which is preliminary data.</text>
</comment>
<dbReference type="Proteomes" id="UP000885830">
    <property type="component" value="Unassembled WGS sequence"/>
</dbReference>
<evidence type="ECO:0000256" key="7">
    <source>
        <dbReference type="SAM" id="SignalP"/>
    </source>
</evidence>
<dbReference type="EMBL" id="DRMJ01000214">
    <property type="protein sequence ID" value="HHL42825.1"/>
    <property type="molecule type" value="Genomic_DNA"/>
</dbReference>
<dbReference type="SUPFAM" id="SSF47384">
    <property type="entry name" value="Homodimeric domain of signal transducing histidine kinase"/>
    <property type="match status" value="1"/>
</dbReference>
<keyword evidence="3" id="KW-0597">Phosphoprotein</keyword>
<dbReference type="InterPro" id="IPR003661">
    <property type="entry name" value="HisK_dim/P_dom"/>
</dbReference>